<dbReference type="OrthoDB" id="10343429at2759"/>
<feature type="compositionally biased region" description="Basic residues" evidence="1">
    <location>
        <begin position="201"/>
        <end position="221"/>
    </location>
</feature>
<dbReference type="RefSeq" id="XP_014658872.1">
    <property type="nucleotide sequence ID" value="XM_014803386.1"/>
</dbReference>
<evidence type="ECO:0000313" key="3">
    <source>
        <dbReference type="Proteomes" id="UP000325008"/>
    </source>
</evidence>
<comment type="caution">
    <text evidence="2">The sequence shown here is derived from an EMBL/GenBank/DDBJ whole genome shotgun (WGS) entry which is preliminary data.</text>
</comment>
<protein>
    <submittedName>
        <fullName evidence="2">Uncharacterized protein</fullName>
    </submittedName>
</protein>
<dbReference type="Proteomes" id="UP000325008">
    <property type="component" value="Unassembled WGS sequence"/>
</dbReference>
<reference evidence="2" key="1">
    <citation type="submission" date="2018-03" db="EMBL/GenBank/DDBJ databases">
        <authorList>
            <person name="Guldener U."/>
        </authorList>
    </citation>
    <scope>NUCLEOTIDE SEQUENCE [LARGE SCALE GENOMIC DNA]</scope>
    <source>
        <strain evidence="2">ATCC34888</strain>
    </source>
</reference>
<feature type="compositionally biased region" description="Basic residues" evidence="1">
    <location>
        <begin position="121"/>
        <end position="132"/>
    </location>
</feature>
<gene>
    <name evidence="2" type="ORF">PSANT_01185</name>
</gene>
<evidence type="ECO:0000256" key="1">
    <source>
        <dbReference type="SAM" id="MobiDB-lite"/>
    </source>
</evidence>
<feature type="region of interest" description="Disordered" evidence="1">
    <location>
        <begin position="116"/>
        <end position="156"/>
    </location>
</feature>
<name>A0A5C3FH09_PSEA2</name>
<evidence type="ECO:0000313" key="2">
    <source>
        <dbReference type="EMBL" id="SPO43500.1"/>
    </source>
</evidence>
<dbReference type="EMBL" id="OOIQ01000002">
    <property type="protein sequence ID" value="SPO43500.1"/>
    <property type="molecule type" value="Genomic_DNA"/>
</dbReference>
<accession>A0A5C3FH09</accession>
<sequence length="288" mass="31706">MRDGRDAQLRHQIRSTSVVVSNHNPARAPFLSVLRLQLRQAQHDDSSAACFSFSTARGYLTSSPLRVSDRQCHVAPRPAPIILLVPAFACGTRVEERIKPAATEERGSPCLSELSSLRVSRSTRQRRQRRRASGFDRTDLRGGTSPSEPGPHTQGSFCAPCKPNDFAHEFAAAVRSALAAAMPSFVGLRQALPPLQQSAGRYHKNLSSRSCRPPRRDKHGQRRVDGRPASNPLDDYGRNPIFPPAIGKLMMPGTELDEDSQPDYANLPRSLDEPVALSERSPDQQKSS</sequence>
<organism evidence="2 3">
    <name type="scientific">Pseudozyma antarctica</name>
    <name type="common">Yeast</name>
    <name type="synonym">Candida antarctica</name>
    <dbReference type="NCBI Taxonomy" id="84753"/>
    <lineage>
        <taxon>Eukaryota</taxon>
        <taxon>Fungi</taxon>
        <taxon>Dikarya</taxon>
        <taxon>Basidiomycota</taxon>
        <taxon>Ustilaginomycotina</taxon>
        <taxon>Ustilaginomycetes</taxon>
        <taxon>Ustilaginales</taxon>
        <taxon>Ustilaginaceae</taxon>
        <taxon>Moesziomyces</taxon>
    </lineage>
</organism>
<proteinExistence type="predicted"/>
<dbReference type="AlphaFoldDB" id="A0A5C3FH09"/>
<keyword evidence="3" id="KW-1185">Reference proteome</keyword>
<feature type="region of interest" description="Disordered" evidence="1">
    <location>
        <begin position="201"/>
        <end position="288"/>
    </location>
</feature>